<name>A0ABQ4QA02_9BURK</name>
<dbReference type="Proteomes" id="UP000887222">
    <property type="component" value="Unassembled WGS sequence"/>
</dbReference>
<dbReference type="SUPFAM" id="SSF52172">
    <property type="entry name" value="CheY-like"/>
    <property type="match status" value="1"/>
</dbReference>
<sequence>MSSSCPSPHRRLSNEDPKPLGQELGETLLSTAQKQTSVIGKVLLVDDNVDLLEMAEALLQDIGFEVITAESGEEALRILTSQTDISAMLTDVVMPGMSGIELGTEARKILPGLKIVLVSGYPNSADEDGKRDVHEFEFLKKPYRITEVLRVLSKLN</sequence>
<dbReference type="InterPro" id="IPR001789">
    <property type="entry name" value="Sig_transdc_resp-reg_receiver"/>
</dbReference>
<comment type="caution">
    <text evidence="5">The sequence shown here is derived from an EMBL/GenBank/DDBJ whole genome shotgun (WGS) entry which is preliminary data.</text>
</comment>
<gene>
    <name evidence="5" type="ORF">NCCP691_37210</name>
</gene>
<dbReference type="InterPro" id="IPR011006">
    <property type="entry name" value="CheY-like_superfamily"/>
</dbReference>
<keyword evidence="6" id="KW-1185">Reference proteome</keyword>
<accession>A0ABQ4QA02</accession>
<dbReference type="Pfam" id="PF00072">
    <property type="entry name" value="Response_reg"/>
    <property type="match status" value="1"/>
</dbReference>
<evidence type="ECO:0000256" key="3">
    <source>
        <dbReference type="SAM" id="MobiDB-lite"/>
    </source>
</evidence>
<dbReference type="InterPro" id="IPR050595">
    <property type="entry name" value="Bact_response_regulator"/>
</dbReference>
<organism evidence="5 6">
    <name type="scientific">Noviherbaspirillum aridicola</name>
    <dbReference type="NCBI Taxonomy" id="2849687"/>
    <lineage>
        <taxon>Bacteria</taxon>
        <taxon>Pseudomonadati</taxon>
        <taxon>Pseudomonadota</taxon>
        <taxon>Betaproteobacteria</taxon>
        <taxon>Burkholderiales</taxon>
        <taxon>Oxalobacteraceae</taxon>
        <taxon>Noviherbaspirillum</taxon>
    </lineage>
</organism>
<dbReference type="Gene3D" id="3.40.50.2300">
    <property type="match status" value="1"/>
</dbReference>
<evidence type="ECO:0000313" key="6">
    <source>
        <dbReference type="Proteomes" id="UP000887222"/>
    </source>
</evidence>
<dbReference type="PROSITE" id="PS50110">
    <property type="entry name" value="RESPONSE_REGULATORY"/>
    <property type="match status" value="1"/>
</dbReference>
<evidence type="ECO:0000259" key="4">
    <source>
        <dbReference type="PROSITE" id="PS50110"/>
    </source>
</evidence>
<dbReference type="EMBL" id="BPMK01000019">
    <property type="protein sequence ID" value="GIZ53707.1"/>
    <property type="molecule type" value="Genomic_DNA"/>
</dbReference>
<proteinExistence type="predicted"/>
<dbReference type="SMART" id="SM00448">
    <property type="entry name" value="REC"/>
    <property type="match status" value="1"/>
</dbReference>
<evidence type="ECO:0000256" key="2">
    <source>
        <dbReference type="PROSITE-ProRule" id="PRU00169"/>
    </source>
</evidence>
<evidence type="ECO:0000256" key="1">
    <source>
        <dbReference type="ARBA" id="ARBA00022553"/>
    </source>
</evidence>
<reference evidence="5 6" key="1">
    <citation type="journal article" date="2022" name="Int. J. Syst. Evol. Microbiol.">
        <title>Noviherbaspirillum aridicola sp. nov., isolated from an arid soil in Pakistan.</title>
        <authorList>
            <person name="Khan I.U."/>
            <person name="Saqib M."/>
            <person name="Amin A."/>
            <person name="Hussain F."/>
            <person name="Li L."/>
            <person name="Liu Y.H."/>
            <person name="Fang B.Z."/>
            <person name="Ahmed I."/>
            <person name="Li W.J."/>
        </authorList>
    </citation>
    <scope>NUCLEOTIDE SEQUENCE [LARGE SCALE GENOMIC DNA]</scope>
    <source>
        <strain evidence="5 6">NCCP-691</strain>
    </source>
</reference>
<dbReference type="RefSeq" id="WP_220810117.1">
    <property type="nucleotide sequence ID" value="NZ_BPMK01000019.1"/>
</dbReference>
<evidence type="ECO:0000313" key="5">
    <source>
        <dbReference type="EMBL" id="GIZ53707.1"/>
    </source>
</evidence>
<keyword evidence="1 2" id="KW-0597">Phosphoprotein</keyword>
<feature type="modified residue" description="4-aspartylphosphate" evidence="2">
    <location>
        <position position="91"/>
    </location>
</feature>
<feature type="region of interest" description="Disordered" evidence="3">
    <location>
        <begin position="1"/>
        <end position="22"/>
    </location>
</feature>
<feature type="domain" description="Response regulatory" evidence="4">
    <location>
        <begin position="41"/>
        <end position="156"/>
    </location>
</feature>
<protein>
    <recommendedName>
        <fullName evidence="4">Response regulatory domain-containing protein</fullName>
    </recommendedName>
</protein>
<dbReference type="PANTHER" id="PTHR44591:SF3">
    <property type="entry name" value="RESPONSE REGULATORY DOMAIN-CONTAINING PROTEIN"/>
    <property type="match status" value="1"/>
</dbReference>
<dbReference type="PANTHER" id="PTHR44591">
    <property type="entry name" value="STRESS RESPONSE REGULATOR PROTEIN 1"/>
    <property type="match status" value="1"/>
</dbReference>